<dbReference type="GO" id="GO:0016746">
    <property type="term" value="F:acyltransferase activity"/>
    <property type="evidence" value="ECO:0007669"/>
    <property type="project" value="UniProtKB-KW"/>
</dbReference>
<organism evidence="1 2">
    <name type="scientific">Pseudomonas protegens</name>
    <dbReference type="NCBI Taxonomy" id="380021"/>
    <lineage>
        <taxon>Bacteria</taxon>
        <taxon>Pseudomonadati</taxon>
        <taxon>Pseudomonadota</taxon>
        <taxon>Gammaproteobacteria</taxon>
        <taxon>Pseudomonadales</taxon>
        <taxon>Pseudomonadaceae</taxon>
        <taxon>Pseudomonas</taxon>
    </lineage>
</organism>
<dbReference type="CDD" id="cd04647">
    <property type="entry name" value="LbH_MAT_like"/>
    <property type="match status" value="1"/>
</dbReference>
<protein>
    <submittedName>
        <fullName evidence="1">Acyltransferase</fullName>
    </submittedName>
</protein>
<evidence type="ECO:0000313" key="2">
    <source>
        <dbReference type="Proteomes" id="UP000310095"/>
    </source>
</evidence>
<proteinExistence type="predicted"/>
<keyword evidence="1" id="KW-0808">Transferase</keyword>
<dbReference type="RefSeq" id="WP_011063348.1">
    <property type="nucleotide sequence ID" value="NZ_CP022097.2"/>
</dbReference>
<dbReference type="EMBL" id="VAVY01000003">
    <property type="protein sequence ID" value="TMM62900.1"/>
    <property type="molecule type" value="Genomic_DNA"/>
</dbReference>
<keyword evidence="1" id="KW-0012">Acyltransferase</keyword>
<sequence length="216" mass="24005">MKHILETFKKHHVFLIYKISKRILTLLRVFFILKINPRSRTKCTLGANSRILGIQNITIAGNFSLGDHFWLEAISEYRDQIFEPHIEIGDNFSASDFVHLACVNKISIGRNVLLGSKVHITDHSHGVYSGEAHSSPHIAPIERPLSSPGHVIIEDNVWIGDNVTILPNTSIGSGSIIGANSVVSKNIPKNVIAVGVPAKPIKRWDDIQKEWTAILI</sequence>
<evidence type="ECO:0000313" key="1">
    <source>
        <dbReference type="EMBL" id="TMM62900.1"/>
    </source>
</evidence>
<reference evidence="1 2" key="1">
    <citation type="submission" date="2019-05" db="EMBL/GenBank/DDBJ databases">
        <title>Identification and Biocontrol Activity Analysis of Biocontrol Strain PF-1 Based on Genome-wide Data.</title>
        <authorList>
            <person name="Qi J."/>
        </authorList>
    </citation>
    <scope>NUCLEOTIDE SEQUENCE [LARGE SCALE GENOMIC DNA]</scope>
    <source>
        <strain evidence="1 2">PF-1</strain>
    </source>
</reference>
<gene>
    <name evidence="1" type="ORF">FEF10_22750</name>
</gene>
<accession>A0ABY2VF10</accession>
<dbReference type="InterPro" id="IPR011004">
    <property type="entry name" value="Trimer_LpxA-like_sf"/>
</dbReference>
<comment type="caution">
    <text evidence="1">The sequence shown here is derived from an EMBL/GenBank/DDBJ whole genome shotgun (WGS) entry which is preliminary data.</text>
</comment>
<dbReference type="Gene3D" id="2.160.10.10">
    <property type="entry name" value="Hexapeptide repeat proteins"/>
    <property type="match status" value="1"/>
</dbReference>
<dbReference type="PANTHER" id="PTHR23416:SF78">
    <property type="entry name" value="LIPOPOLYSACCHARIDE BIOSYNTHESIS O-ACETYL TRANSFERASE WBBJ-RELATED"/>
    <property type="match status" value="1"/>
</dbReference>
<dbReference type="InterPro" id="IPR001451">
    <property type="entry name" value="Hexapep"/>
</dbReference>
<name>A0ABY2VF10_9PSED</name>
<dbReference type="PANTHER" id="PTHR23416">
    <property type="entry name" value="SIALIC ACID SYNTHASE-RELATED"/>
    <property type="match status" value="1"/>
</dbReference>
<dbReference type="SUPFAM" id="SSF51161">
    <property type="entry name" value="Trimeric LpxA-like enzymes"/>
    <property type="match status" value="1"/>
</dbReference>
<keyword evidence="2" id="KW-1185">Reference proteome</keyword>
<dbReference type="Pfam" id="PF00132">
    <property type="entry name" value="Hexapep"/>
    <property type="match status" value="1"/>
</dbReference>
<dbReference type="InterPro" id="IPR051159">
    <property type="entry name" value="Hexapeptide_acetyltransf"/>
</dbReference>
<dbReference type="Proteomes" id="UP000310095">
    <property type="component" value="Unassembled WGS sequence"/>
</dbReference>